<dbReference type="EMBL" id="JARAYU010000029">
    <property type="protein sequence ID" value="MDX3706508.1"/>
    <property type="molecule type" value="Genomic_DNA"/>
</dbReference>
<dbReference type="InterPro" id="IPR045775">
    <property type="entry name" value="DUF6207"/>
</dbReference>
<organism evidence="2 3">
    <name type="scientific">Streptomyces europaeiscabiei</name>
    <dbReference type="NCBI Taxonomy" id="146819"/>
    <lineage>
        <taxon>Bacteria</taxon>
        <taxon>Bacillati</taxon>
        <taxon>Actinomycetota</taxon>
        <taxon>Actinomycetes</taxon>
        <taxon>Kitasatosporales</taxon>
        <taxon>Streptomycetaceae</taxon>
        <taxon>Streptomyces</taxon>
    </lineage>
</organism>
<feature type="region of interest" description="Disordered" evidence="1">
    <location>
        <begin position="1"/>
        <end position="35"/>
    </location>
</feature>
<dbReference type="Proteomes" id="UP001271274">
    <property type="component" value="Unassembled WGS sequence"/>
</dbReference>
<dbReference type="RefSeq" id="WP_319063715.1">
    <property type="nucleotide sequence ID" value="NZ_JARAYU010000029.1"/>
</dbReference>
<proteinExistence type="predicted"/>
<accession>A0ABU4NUM7</accession>
<gene>
    <name evidence="2" type="ORF">PV662_43795</name>
</gene>
<evidence type="ECO:0000256" key="1">
    <source>
        <dbReference type="SAM" id="MobiDB-lite"/>
    </source>
</evidence>
<name>A0ABU4NUM7_9ACTN</name>
<keyword evidence="3" id="KW-1185">Reference proteome</keyword>
<evidence type="ECO:0000313" key="3">
    <source>
        <dbReference type="Proteomes" id="UP001271274"/>
    </source>
</evidence>
<feature type="compositionally biased region" description="Gly residues" evidence="1">
    <location>
        <begin position="1"/>
        <end position="16"/>
    </location>
</feature>
<dbReference type="Pfam" id="PF19711">
    <property type="entry name" value="DUF6207"/>
    <property type="match status" value="1"/>
</dbReference>
<evidence type="ECO:0000313" key="2">
    <source>
        <dbReference type="EMBL" id="MDX3706508.1"/>
    </source>
</evidence>
<comment type="caution">
    <text evidence="2">The sequence shown here is derived from an EMBL/GenBank/DDBJ whole genome shotgun (WGS) entry which is preliminary data.</text>
</comment>
<sequence length="90" mass="9401">MRSVAGGGRRAAGGGRRATATAGHTTRDPGQPGVRLRCYPDVRRELSSQPPASAPGEVSQCADLPWSGRWSGAYAHSVCRRAGWVEGVGL</sequence>
<reference evidence="2 3" key="1">
    <citation type="journal article" date="2023" name="Microb. Genom.">
        <title>Mesoterricola silvestris gen. nov., sp. nov., Mesoterricola sediminis sp. nov., Geothrix oryzae sp. nov., Geothrix edaphica sp. nov., Geothrix rubra sp. nov., and Geothrix limicola sp. nov., six novel members of Acidobacteriota isolated from soils.</title>
        <authorList>
            <person name="Weisberg A.J."/>
            <person name="Pearce E."/>
            <person name="Kramer C.G."/>
            <person name="Chang J.H."/>
            <person name="Clarke C.R."/>
        </authorList>
    </citation>
    <scope>NUCLEOTIDE SEQUENCE [LARGE SCALE GENOMIC DNA]</scope>
    <source>
        <strain evidence="2 3">ID09-01A</strain>
    </source>
</reference>
<protein>
    <submittedName>
        <fullName evidence="2">DUF6207 family protein</fullName>
    </submittedName>
</protein>